<evidence type="ECO:0008006" key="3">
    <source>
        <dbReference type="Google" id="ProtNLM"/>
    </source>
</evidence>
<dbReference type="EMBL" id="AP023396">
    <property type="protein sequence ID" value="BCK58360.1"/>
    <property type="molecule type" value="Genomic_DNA"/>
</dbReference>
<accession>A0A7G1KT66</accession>
<protein>
    <recommendedName>
        <fullName evidence="3">Terminase small subunit</fullName>
    </recommendedName>
</protein>
<dbReference type="RefSeq" id="WP_187685119.1">
    <property type="nucleotide sequence ID" value="NZ_AP023396.1"/>
</dbReference>
<evidence type="ECO:0000313" key="2">
    <source>
        <dbReference type="Proteomes" id="UP000516173"/>
    </source>
</evidence>
<dbReference type="GeneID" id="80350545"/>
<evidence type="ECO:0000313" key="1">
    <source>
        <dbReference type="EMBL" id="BCK58360.1"/>
    </source>
</evidence>
<reference evidence="1 2" key="1">
    <citation type="submission" date="2020-08" db="EMBL/GenBank/DDBJ databases">
        <title>Genome Sequencing of Nocardia wallacei strain FMUON74 and assembly.</title>
        <authorList>
            <person name="Toyokawa M."/>
            <person name="Uesaka K."/>
        </authorList>
    </citation>
    <scope>NUCLEOTIDE SEQUENCE [LARGE SCALE GENOMIC DNA]</scope>
    <source>
        <strain evidence="1 2">FMUON74</strain>
    </source>
</reference>
<organism evidence="1 2">
    <name type="scientific">Nocardia wallacei</name>
    <dbReference type="NCBI Taxonomy" id="480035"/>
    <lineage>
        <taxon>Bacteria</taxon>
        <taxon>Bacillati</taxon>
        <taxon>Actinomycetota</taxon>
        <taxon>Actinomycetes</taxon>
        <taxon>Mycobacteriales</taxon>
        <taxon>Nocardiaceae</taxon>
        <taxon>Nocardia</taxon>
    </lineage>
</organism>
<dbReference type="AlphaFoldDB" id="A0A7G1KT66"/>
<sequence length="159" mass="17021">MARKGKAAGKVTPETMAKQQRCLDLAVRGITYAEIAEHEGYSGESGARAAVHAALKRAASEAAETVRPLMIARAEKLWEHGFGVMLEGRDQQDIDMFVKGAGVADKALARLMRLHGLDEPPAVQVSVGTDLESLKRDFAKLLDAGEPIEAEVVEGGDPE</sequence>
<keyword evidence="2" id="KW-1185">Reference proteome</keyword>
<proteinExistence type="predicted"/>
<dbReference type="Proteomes" id="UP000516173">
    <property type="component" value="Chromosome"/>
</dbReference>
<dbReference type="KEGG" id="nwl:NWFMUON74_61320"/>
<name>A0A7G1KT66_9NOCA</name>
<gene>
    <name evidence="1" type="ORF">NWFMUON74_61320</name>
</gene>